<dbReference type="PANTHER" id="PTHR42782">
    <property type="entry name" value="SI:CH73-314G15.3"/>
    <property type="match status" value="1"/>
</dbReference>
<dbReference type="GO" id="GO:0051537">
    <property type="term" value="F:2 iron, 2 sulfur cluster binding"/>
    <property type="evidence" value="ECO:0007669"/>
    <property type="project" value="UniProtKB-KW"/>
</dbReference>
<organism evidence="7 8">
    <name type="scientific">Ceraceosorus guamensis</name>
    <dbReference type="NCBI Taxonomy" id="1522189"/>
    <lineage>
        <taxon>Eukaryota</taxon>
        <taxon>Fungi</taxon>
        <taxon>Dikarya</taxon>
        <taxon>Basidiomycota</taxon>
        <taxon>Ustilaginomycotina</taxon>
        <taxon>Exobasidiomycetes</taxon>
        <taxon>Ceraceosorales</taxon>
        <taxon>Ceraceosoraceae</taxon>
        <taxon>Ceraceosorus</taxon>
    </lineage>
</organism>
<dbReference type="OrthoDB" id="426882at2759"/>
<feature type="compositionally biased region" description="Basic and acidic residues" evidence="5">
    <location>
        <begin position="387"/>
        <end position="402"/>
    </location>
</feature>
<dbReference type="InParanoid" id="A0A316W7S7"/>
<feature type="domain" description="Rieske" evidence="6">
    <location>
        <begin position="49"/>
        <end position="166"/>
    </location>
</feature>
<keyword evidence="8" id="KW-1185">Reference proteome</keyword>
<keyword evidence="4" id="KW-0411">Iron-sulfur</keyword>
<feature type="compositionally biased region" description="Low complexity" evidence="5">
    <location>
        <begin position="374"/>
        <end position="385"/>
    </location>
</feature>
<dbReference type="CDD" id="cd00657">
    <property type="entry name" value="Ferritin_like"/>
    <property type="match status" value="1"/>
</dbReference>
<evidence type="ECO:0000256" key="1">
    <source>
        <dbReference type="ARBA" id="ARBA00022714"/>
    </source>
</evidence>
<dbReference type="InterPro" id="IPR007402">
    <property type="entry name" value="DUF455"/>
</dbReference>
<dbReference type="InterPro" id="IPR017941">
    <property type="entry name" value="Rieske_2Fe-2S"/>
</dbReference>
<evidence type="ECO:0000313" key="7">
    <source>
        <dbReference type="EMBL" id="PWN45970.1"/>
    </source>
</evidence>
<dbReference type="GeneID" id="37034023"/>
<dbReference type="STRING" id="1522189.A0A316W7S7"/>
<dbReference type="PROSITE" id="PS51296">
    <property type="entry name" value="RIESKE"/>
    <property type="match status" value="1"/>
</dbReference>
<evidence type="ECO:0000256" key="5">
    <source>
        <dbReference type="SAM" id="MobiDB-lite"/>
    </source>
</evidence>
<dbReference type="AlphaFoldDB" id="A0A316W7S7"/>
<dbReference type="RefSeq" id="XP_025373130.1">
    <property type="nucleotide sequence ID" value="XM_025512153.1"/>
</dbReference>
<accession>A0A316W7S7</accession>
<dbReference type="Pfam" id="PF00355">
    <property type="entry name" value="Rieske"/>
    <property type="match status" value="1"/>
</dbReference>
<keyword evidence="2" id="KW-0479">Metal-binding</keyword>
<feature type="region of interest" description="Disordered" evidence="5">
    <location>
        <begin position="362"/>
        <end position="420"/>
    </location>
</feature>
<proteinExistence type="predicted"/>
<gene>
    <name evidence="7" type="ORF">IE81DRAFT_297034</name>
</gene>
<evidence type="ECO:0000256" key="2">
    <source>
        <dbReference type="ARBA" id="ARBA00022723"/>
    </source>
</evidence>
<dbReference type="InterPro" id="IPR009078">
    <property type="entry name" value="Ferritin-like_SF"/>
</dbReference>
<evidence type="ECO:0000256" key="3">
    <source>
        <dbReference type="ARBA" id="ARBA00023004"/>
    </source>
</evidence>
<dbReference type="CDD" id="cd03467">
    <property type="entry name" value="Rieske"/>
    <property type="match status" value="1"/>
</dbReference>
<dbReference type="SUPFAM" id="SSF50022">
    <property type="entry name" value="ISP domain"/>
    <property type="match status" value="1"/>
</dbReference>
<feature type="compositionally biased region" description="Polar residues" evidence="5">
    <location>
        <begin position="283"/>
        <end position="297"/>
    </location>
</feature>
<name>A0A316W7S7_9BASI</name>
<dbReference type="PANTHER" id="PTHR42782:SF2">
    <property type="entry name" value="3-OXOACYL-[ACYL-CARRIER-PROTEIN] SYNTHASE-LIKE PROTEIN"/>
    <property type="match status" value="1"/>
</dbReference>
<dbReference type="SUPFAM" id="SSF47240">
    <property type="entry name" value="Ferritin-like"/>
    <property type="match status" value="1"/>
</dbReference>
<dbReference type="Gene3D" id="2.102.10.10">
    <property type="entry name" value="Rieske [2Fe-2S] iron-sulphur domain"/>
    <property type="match status" value="1"/>
</dbReference>
<evidence type="ECO:0000313" key="8">
    <source>
        <dbReference type="Proteomes" id="UP000245783"/>
    </source>
</evidence>
<feature type="region of interest" description="Disordered" evidence="5">
    <location>
        <begin position="274"/>
        <end position="312"/>
    </location>
</feature>
<dbReference type="EMBL" id="KZ819353">
    <property type="protein sequence ID" value="PWN45970.1"/>
    <property type="molecule type" value="Genomic_DNA"/>
</dbReference>
<reference evidence="7 8" key="1">
    <citation type="journal article" date="2018" name="Mol. Biol. Evol.">
        <title>Broad Genomic Sampling Reveals a Smut Pathogenic Ancestry of the Fungal Clade Ustilaginomycotina.</title>
        <authorList>
            <person name="Kijpornyongpan T."/>
            <person name="Mondo S.J."/>
            <person name="Barry K."/>
            <person name="Sandor L."/>
            <person name="Lee J."/>
            <person name="Lipzen A."/>
            <person name="Pangilinan J."/>
            <person name="LaButti K."/>
            <person name="Hainaut M."/>
            <person name="Henrissat B."/>
            <person name="Grigoriev I.V."/>
            <person name="Spatafora J.W."/>
            <person name="Aime M.C."/>
        </authorList>
    </citation>
    <scope>NUCLEOTIDE SEQUENCE [LARGE SCALE GENOMIC DNA]</scope>
    <source>
        <strain evidence="7 8">MCA 4658</strain>
    </source>
</reference>
<dbReference type="GO" id="GO:0046872">
    <property type="term" value="F:metal ion binding"/>
    <property type="evidence" value="ECO:0007669"/>
    <property type="project" value="UniProtKB-KW"/>
</dbReference>
<dbReference type="Proteomes" id="UP000245783">
    <property type="component" value="Unassembled WGS sequence"/>
</dbReference>
<keyword evidence="1" id="KW-0001">2Fe-2S</keyword>
<evidence type="ECO:0000259" key="6">
    <source>
        <dbReference type="PROSITE" id="PS51296"/>
    </source>
</evidence>
<sequence>MTLERPSSIIAEQLQGKAGNVAIAPVSSLVSQSARHALTLRHEASGEYHQLLLFSFPRPPHPSTRSYEHASSSSSRSSDEPRAWYCMEAVCPHAGGPLENATLESVEKELEDEARQRDDIGKHEADVEDLVVVCPWHEYDFSLRTGKSTRGGQVRACVYNVEIRPGPESNVGSQSLTLKETIRLAQPGMKAKGSRFGASPSEPAAVERSDKWIWVEAPRLEAGDEWEARGQARGWTCIEVRPVSEAFAQPHRESQIAANAPDAALSESIQELSFGPESISPPGASSSLPSRSMTQGAVPSAKARDHEACPPPNPEPKTIVAWACLILNTAAPTLKVHYTKLAYDAFLAGRCTRIGGGSWCRKERRVGEDGGDEPGSAYGGPSPSSWEWHRSADEIPPEKPPRQTDNVVKPGFEAKRGKGGTERGRIALLHSLANIEQWAIDLAWDMVAISPHLYAEALSPPSTSGSNQTHKALRPPLQMIADFVRMAADEAKHFTLLCERLESLGVKFGDLTVHHGLWETARDTRHCLAARLSVVHLVHEARGLDVNPTTISRFVKAGDEESVKSLTIIHEDEVTHVSTGHRWLVHLCQAHNPPQDPVQVFRQKVRQNFSGILREPFNELDRARAGLDKQWYDGLRGQKRTVLDGDSRSGVQDARVAQIAGG</sequence>
<keyword evidence="3" id="KW-0408">Iron</keyword>
<evidence type="ECO:0000256" key="4">
    <source>
        <dbReference type="ARBA" id="ARBA00023014"/>
    </source>
</evidence>
<dbReference type="InterPro" id="IPR036922">
    <property type="entry name" value="Rieske_2Fe-2S_sf"/>
</dbReference>
<dbReference type="Pfam" id="PF04305">
    <property type="entry name" value="DUF455"/>
    <property type="match status" value="1"/>
</dbReference>
<protein>
    <submittedName>
        <fullName evidence="7">DUF455-domain-containing protein</fullName>
    </submittedName>
</protein>